<dbReference type="RefSeq" id="WP_258812282.1">
    <property type="nucleotide sequence ID" value="NZ_JANUGU010000004.1"/>
</dbReference>
<accession>A0ABT2D162</accession>
<comment type="similarity">
    <text evidence="1">Belongs to the pectinesterase family.</text>
</comment>
<reference evidence="6 7" key="1">
    <citation type="submission" date="2022-08" db="EMBL/GenBank/DDBJ databases">
        <title>Reclassification of Massilia species as members of the genera Telluria, Duganella, Pseudoduganella, Mokoshia gen. nov. and Zemynaea gen. nov. using orthogonal and non-orthogonal genome-based approaches.</title>
        <authorList>
            <person name="Bowman J.P."/>
        </authorList>
    </citation>
    <scope>NUCLEOTIDE SEQUENCE [LARGE SCALE GENOMIC DNA]</scope>
    <source>
        <strain evidence="6 7">JCM 31606</strain>
    </source>
</reference>
<keyword evidence="7" id="KW-1185">Reference proteome</keyword>
<evidence type="ECO:0000313" key="6">
    <source>
        <dbReference type="EMBL" id="MCS0659093.1"/>
    </source>
</evidence>
<gene>
    <name evidence="6" type="ORF">NX778_13570</name>
</gene>
<feature type="domain" description="Pectinesterase catalytic" evidence="5">
    <location>
        <begin position="159"/>
        <end position="419"/>
    </location>
</feature>
<dbReference type="Gene3D" id="2.160.20.10">
    <property type="entry name" value="Single-stranded right-handed beta-helix, Pectin lyase-like"/>
    <property type="match status" value="1"/>
</dbReference>
<keyword evidence="2" id="KW-0378">Hydrolase</keyword>
<feature type="chain" id="PRO_5045606158" evidence="4">
    <location>
        <begin position="21"/>
        <end position="484"/>
    </location>
</feature>
<keyword evidence="3" id="KW-0063">Aspartyl esterase</keyword>
<feature type="signal peptide" evidence="4">
    <location>
        <begin position="1"/>
        <end position="20"/>
    </location>
</feature>
<evidence type="ECO:0000259" key="5">
    <source>
        <dbReference type="Pfam" id="PF01095"/>
    </source>
</evidence>
<evidence type="ECO:0000313" key="7">
    <source>
        <dbReference type="Proteomes" id="UP001204621"/>
    </source>
</evidence>
<keyword evidence="4" id="KW-0732">Signal</keyword>
<dbReference type="InterPro" id="IPR000070">
    <property type="entry name" value="Pectinesterase_cat"/>
</dbReference>
<dbReference type="EMBL" id="JANUGU010000004">
    <property type="protein sequence ID" value="MCS0659093.1"/>
    <property type="molecule type" value="Genomic_DNA"/>
</dbReference>
<organism evidence="6 7">
    <name type="scientific">Massilia terrae</name>
    <dbReference type="NCBI Taxonomy" id="1811224"/>
    <lineage>
        <taxon>Bacteria</taxon>
        <taxon>Pseudomonadati</taxon>
        <taxon>Pseudomonadota</taxon>
        <taxon>Betaproteobacteria</taxon>
        <taxon>Burkholderiales</taxon>
        <taxon>Oxalobacteraceae</taxon>
        <taxon>Telluria group</taxon>
        <taxon>Massilia</taxon>
    </lineage>
</organism>
<dbReference type="Proteomes" id="UP001204621">
    <property type="component" value="Unassembled WGS sequence"/>
</dbReference>
<sequence>MKAKLIASVLGAAFSMCATAADGPYSPASHSAEVQVDTPLQLRFDSAPKLGASGTIRIYRSSDDALVDEIHATNEINRIGPARDGMRRVVRYLPIEVSGASVTIHPHDARLAYGTEYYVVIDASLFPGATIGGAPFAGIGKKDWAFRTRAHMPTGRSFTVDDDGAADFRTVQGALDHVMRNVPREDAVTINIANGRYGDLLYLRGKDNVTLHGQSRDGAVISVENGNGLNPGAGGGQAEAATNVNGGRSVFLVEDADMLRLDKLSIVSTGWRNKPTGGQAETIYFNSEGRLVATNSNFISEQDTILVRGWSWFYHSLIAGNVDFIWGYNHAALFEEDEIRSLGDSSGPAKGGYIVQARTLAKDDPGFVFLNSRLTHGPGPAGNDVPAASSFLARPGSSWDNVSYINCRMDEHISPKGWKGAPREGIGWYEFNSMDLDGRPLDLSARSNGQVLNPTQAARFASRASVFAAFDHGKGWVPSADDAQ</sequence>
<dbReference type="InterPro" id="IPR011050">
    <property type="entry name" value="Pectin_lyase_fold/virulence"/>
</dbReference>
<dbReference type="PANTHER" id="PTHR31321">
    <property type="entry name" value="ACYL-COA THIOESTER HYDROLASE YBHC-RELATED"/>
    <property type="match status" value="1"/>
</dbReference>
<dbReference type="InterPro" id="IPR012334">
    <property type="entry name" value="Pectin_lyas_fold"/>
</dbReference>
<proteinExistence type="inferred from homology"/>
<dbReference type="SUPFAM" id="SSF51126">
    <property type="entry name" value="Pectin lyase-like"/>
    <property type="match status" value="1"/>
</dbReference>
<dbReference type="PANTHER" id="PTHR31321:SF57">
    <property type="entry name" value="PECTINESTERASE 53-RELATED"/>
    <property type="match status" value="1"/>
</dbReference>
<evidence type="ECO:0000256" key="2">
    <source>
        <dbReference type="ARBA" id="ARBA00022801"/>
    </source>
</evidence>
<name>A0ABT2D162_9BURK</name>
<evidence type="ECO:0000256" key="1">
    <source>
        <dbReference type="ARBA" id="ARBA00008891"/>
    </source>
</evidence>
<evidence type="ECO:0000256" key="4">
    <source>
        <dbReference type="SAM" id="SignalP"/>
    </source>
</evidence>
<dbReference type="Pfam" id="PF01095">
    <property type="entry name" value="Pectinesterase"/>
    <property type="match status" value="1"/>
</dbReference>
<comment type="caution">
    <text evidence="6">The sequence shown here is derived from an EMBL/GenBank/DDBJ whole genome shotgun (WGS) entry which is preliminary data.</text>
</comment>
<evidence type="ECO:0000256" key="3">
    <source>
        <dbReference type="ARBA" id="ARBA00023085"/>
    </source>
</evidence>
<protein>
    <submittedName>
        <fullName evidence="6">Pectinesterase family protein</fullName>
    </submittedName>
</protein>